<accession>A0AAV0VH61</accession>
<gene>
    <name evidence="2" type="ORF">MEUPH1_LOCUS852</name>
</gene>
<dbReference type="AlphaFoldDB" id="A0AAV0VH61"/>
<evidence type="ECO:0000256" key="1">
    <source>
        <dbReference type="SAM" id="MobiDB-lite"/>
    </source>
</evidence>
<evidence type="ECO:0000313" key="3">
    <source>
        <dbReference type="Proteomes" id="UP001160148"/>
    </source>
</evidence>
<sequence>MRNHVRKIDNSFIQSHVIDEAMQYGISQSDYIYTNQVKLYATDYIVQKWINKVKKDEGYNSERSMTFSPPPSFSSLYEQENLSLVSPLSPPAQESYLENNQEGFSENDGPFGPQYN</sequence>
<keyword evidence="3" id="KW-1185">Reference proteome</keyword>
<feature type="region of interest" description="Disordered" evidence="1">
    <location>
        <begin position="84"/>
        <end position="116"/>
    </location>
</feature>
<comment type="caution">
    <text evidence="2">The sequence shown here is derived from an EMBL/GenBank/DDBJ whole genome shotgun (WGS) entry which is preliminary data.</text>
</comment>
<name>A0AAV0VH61_9HEMI</name>
<proteinExistence type="predicted"/>
<protein>
    <recommendedName>
        <fullName evidence="4">Transposase</fullName>
    </recommendedName>
</protein>
<reference evidence="2 3" key="1">
    <citation type="submission" date="2023-01" db="EMBL/GenBank/DDBJ databases">
        <authorList>
            <person name="Whitehead M."/>
        </authorList>
    </citation>
    <scope>NUCLEOTIDE SEQUENCE [LARGE SCALE GENOMIC DNA]</scope>
</reference>
<evidence type="ECO:0000313" key="2">
    <source>
        <dbReference type="EMBL" id="CAI6343614.1"/>
    </source>
</evidence>
<dbReference type="EMBL" id="CARXXK010000001">
    <property type="protein sequence ID" value="CAI6343614.1"/>
    <property type="molecule type" value="Genomic_DNA"/>
</dbReference>
<dbReference type="Proteomes" id="UP001160148">
    <property type="component" value="Unassembled WGS sequence"/>
</dbReference>
<evidence type="ECO:0008006" key="4">
    <source>
        <dbReference type="Google" id="ProtNLM"/>
    </source>
</evidence>
<organism evidence="2 3">
    <name type="scientific">Macrosiphum euphorbiae</name>
    <name type="common">potato aphid</name>
    <dbReference type="NCBI Taxonomy" id="13131"/>
    <lineage>
        <taxon>Eukaryota</taxon>
        <taxon>Metazoa</taxon>
        <taxon>Ecdysozoa</taxon>
        <taxon>Arthropoda</taxon>
        <taxon>Hexapoda</taxon>
        <taxon>Insecta</taxon>
        <taxon>Pterygota</taxon>
        <taxon>Neoptera</taxon>
        <taxon>Paraneoptera</taxon>
        <taxon>Hemiptera</taxon>
        <taxon>Sternorrhyncha</taxon>
        <taxon>Aphidomorpha</taxon>
        <taxon>Aphidoidea</taxon>
        <taxon>Aphididae</taxon>
        <taxon>Macrosiphini</taxon>
        <taxon>Macrosiphum</taxon>
    </lineage>
</organism>